<keyword evidence="4" id="KW-1185">Reference proteome</keyword>
<protein>
    <submittedName>
        <fullName evidence="3">PiggyBac transposable element-derived protein 2</fullName>
    </submittedName>
</protein>
<sequence>MQIYLNLKHQRSFSVVESSAGLTSEDEESETFRKTEFMWKNRRMPPIDATFKEAASGSSCVLREPVQYFRQYFQPTLLNHIVEQSHVYAAQCNSNFQITQSELETFLGALLKMGLVPKLGYSMYWSTELQCDAIPDAMSRNRFREELRYLHFNDNSEASIDEEIIPYKGRNKLKQYIPKKPKKWGIKVNARTGVSGLLYDFCFYEGKVPRVKKFSGCLSFDVVMKLCETKTLVDVSCPAIVKEYNKYMGGVDLAGMLRALYQIDHRIPLDVAEALTKVNKAYARKSRGRVSATANTETSRRRVRRPEPTTAARFDKTVYVEHGAFEAENKQKSVIEEGNGTESVEQLKAEKVEDVKHADAEVKNVAQLSDEEKCVPPAVKNKESNSCLLSGRTLEAYSYDVFMRNGWRKELCHCLRCLDLYKTYDCEFLLDDEDTIEKYNENSQKNTMSSVEEMFDHYAVGMNPLEKLEIAYGITEMKRELSQMFVECDGQTITMEDVQRLNQRLERIIENKRARYKEKKY</sequence>
<dbReference type="PANTHER" id="PTHR47272:SF1">
    <property type="entry name" value="PIGGYBAC TRANSPOSABLE ELEMENT-DERIVED PROTEIN 3-LIKE"/>
    <property type="match status" value="1"/>
</dbReference>
<dbReference type="STRING" id="6335.A0A0V1LR45"/>
<accession>A0A0V1LR45</accession>
<feature type="region of interest" description="Disordered" evidence="1">
    <location>
        <begin position="286"/>
        <end position="307"/>
    </location>
</feature>
<evidence type="ECO:0000259" key="2">
    <source>
        <dbReference type="Pfam" id="PF13843"/>
    </source>
</evidence>
<dbReference type="OrthoDB" id="10262564at2759"/>
<organism evidence="3 4">
    <name type="scientific">Trichinella nativa</name>
    <dbReference type="NCBI Taxonomy" id="6335"/>
    <lineage>
        <taxon>Eukaryota</taxon>
        <taxon>Metazoa</taxon>
        <taxon>Ecdysozoa</taxon>
        <taxon>Nematoda</taxon>
        <taxon>Enoplea</taxon>
        <taxon>Dorylaimia</taxon>
        <taxon>Trichinellida</taxon>
        <taxon>Trichinellidae</taxon>
        <taxon>Trichinella</taxon>
    </lineage>
</organism>
<comment type="caution">
    <text evidence="3">The sequence shown here is derived from an EMBL/GenBank/DDBJ whole genome shotgun (WGS) entry which is preliminary data.</text>
</comment>
<gene>
    <name evidence="3" type="primary">PGBD2</name>
    <name evidence="3" type="ORF">T02_5455</name>
</gene>
<evidence type="ECO:0000313" key="4">
    <source>
        <dbReference type="Proteomes" id="UP000054721"/>
    </source>
</evidence>
<dbReference type="InterPro" id="IPR029526">
    <property type="entry name" value="PGBD"/>
</dbReference>
<dbReference type="Pfam" id="PF13843">
    <property type="entry name" value="DDE_Tnp_1_7"/>
    <property type="match status" value="1"/>
</dbReference>
<dbReference type="AlphaFoldDB" id="A0A0V1LR45"/>
<dbReference type="EMBL" id="JYDW01000014">
    <property type="protein sequence ID" value="KRZ61863.1"/>
    <property type="molecule type" value="Genomic_DNA"/>
</dbReference>
<dbReference type="PANTHER" id="PTHR47272">
    <property type="entry name" value="DDE_TNP_1_7 DOMAIN-CONTAINING PROTEIN"/>
    <property type="match status" value="1"/>
</dbReference>
<dbReference type="Proteomes" id="UP000054721">
    <property type="component" value="Unassembled WGS sequence"/>
</dbReference>
<name>A0A0V1LR45_9BILA</name>
<evidence type="ECO:0000313" key="3">
    <source>
        <dbReference type="EMBL" id="KRZ61863.1"/>
    </source>
</evidence>
<evidence type="ECO:0000256" key="1">
    <source>
        <dbReference type="SAM" id="MobiDB-lite"/>
    </source>
</evidence>
<reference evidence="3 4" key="1">
    <citation type="submission" date="2015-05" db="EMBL/GenBank/DDBJ databases">
        <title>Evolution of Trichinella species and genotypes.</title>
        <authorList>
            <person name="Korhonen P.K."/>
            <person name="Edoardo P."/>
            <person name="Giuseppe L.R."/>
            <person name="Gasser R.B."/>
        </authorList>
    </citation>
    <scope>NUCLEOTIDE SEQUENCE [LARGE SCALE GENOMIC DNA]</scope>
    <source>
        <strain evidence="3">ISS10</strain>
    </source>
</reference>
<feature type="domain" description="PiggyBac transposable element-derived protein" evidence="2">
    <location>
        <begin position="65"/>
        <end position="157"/>
    </location>
</feature>
<proteinExistence type="predicted"/>